<feature type="transmembrane region" description="Helical" evidence="1">
    <location>
        <begin position="45"/>
        <end position="66"/>
    </location>
</feature>
<dbReference type="RefSeq" id="WP_145109144.1">
    <property type="nucleotide sequence ID" value="NZ_CP036277.1"/>
</dbReference>
<accession>A0A518FII4</accession>
<feature type="transmembrane region" description="Helical" evidence="1">
    <location>
        <begin position="73"/>
        <end position="94"/>
    </location>
</feature>
<evidence type="ECO:0000313" key="5">
    <source>
        <dbReference type="Proteomes" id="UP000320839"/>
    </source>
</evidence>
<dbReference type="Proteomes" id="UP000320839">
    <property type="component" value="Chromosome"/>
</dbReference>
<gene>
    <name evidence="2" type="ORF">Enr10x_18080</name>
    <name evidence="3" type="ORF">Pan153_07340</name>
</gene>
<evidence type="ECO:0000313" key="2">
    <source>
        <dbReference type="EMBL" id="QDT26504.1"/>
    </source>
</evidence>
<dbReference type="OrthoDB" id="289803at2"/>
<keyword evidence="1" id="KW-0472">Membrane</keyword>
<organism evidence="2 4">
    <name type="scientific">Gimesia panareensis</name>
    <dbReference type="NCBI Taxonomy" id="2527978"/>
    <lineage>
        <taxon>Bacteria</taxon>
        <taxon>Pseudomonadati</taxon>
        <taxon>Planctomycetota</taxon>
        <taxon>Planctomycetia</taxon>
        <taxon>Planctomycetales</taxon>
        <taxon>Planctomycetaceae</taxon>
        <taxon>Gimesia</taxon>
    </lineage>
</organism>
<keyword evidence="1" id="KW-1133">Transmembrane helix</keyword>
<dbReference type="EMBL" id="CP037421">
    <property type="protein sequence ID" value="QDT26504.1"/>
    <property type="molecule type" value="Genomic_DNA"/>
</dbReference>
<evidence type="ECO:0000313" key="4">
    <source>
        <dbReference type="Proteomes" id="UP000315647"/>
    </source>
</evidence>
<feature type="transmembrane region" description="Helical" evidence="1">
    <location>
        <begin position="12"/>
        <end position="33"/>
    </location>
</feature>
<dbReference type="AlphaFoldDB" id="A0A517Q4F2"/>
<dbReference type="Proteomes" id="UP000315647">
    <property type="component" value="Chromosome"/>
</dbReference>
<protein>
    <submittedName>
        <fullName evidence="2">Uncharacterized protein</fullName>
    </submittedName>
</protein>
<keyword evidence="4" id="KW-1185">Reference proteome</keyword>
<proteinExistence type="predicted"/>
<sequence length="127" mass="13714">MQPTPKTIDTPFKQCGILTAALLGLFAVLYVPAQMMVGPQAVEGLAYATLLCLTPGLIIFLAAGFLYRDASPVAVMGVSTLLRLMIVGIGTLIILKLKADFGLPEFLIWLLICYFASLLVETLLLIR</sequence>
<feature type="transmembrane region" description="Helical" evidence="1">
    <location>
        <begin position="106"/>
        <end position="126"/>
    </location>
</feature>
<accession>A0A517Q4F2</accession>
<evidence type="ECO:0000256" key="1">
    <source>
        <dbReference type="SAM" id="Phobius"/>
    </source>
</evidence>
<keyword evidence="1" id="KW-0812">Transmembrane</keyword>
<name>A0A517Q4F2_9PLAN</name>
<dbReference type="EMBL" id="CP036317">
    <property type="protein sequence ID" value="QDV16113.1"/>
    <property type="molecule type" value="Genomic_DNA"/>
</dbReference>
<evidence type="ECO:0000313" key="3">
    <source>
        <dbReference type="EMBL" id="QDV16113.1"/>
    </source>
</evidence>
<reference evidence="2 4" key="1">
    <citation type="submission" date="2019-03" db="EMBL/GenBank/DDBJ databases">
        <title>Deep-cultivation of Planctomycetes and their phenomic and genomic characterization uncovers novel biology.</title>
        <authorList>
            <person name="Wiegand S."/>
            <person name="Jogler M."/>
            <person name="Boedeker C."/>
            <person name="Pinto D."/>
            <person name="Vollmers J."/>
            <person name="Rivas-Marin E."/>
            <person name="Kohn T."/>
            <person name="Peeters S.H."/>
            <person name="Heuer A."/>
            <person name="Rast P."/>
            <person name="Oberbeckmann S."/>
            <person name="Bunk B."/>
            <person name="Jeske O."/>
            <person name="Meyerdierks A."/>
            <person name="Storesund J.E."/>
            <person name="Kallscheuer N."/>
            <person name="Luecker S."/>
            <person name="Lage O.M."/>
            <person name="Pohl T."/>
            <person name="Merkel B.J."/>
            <person name="Hornburger P."/>
            <person name="Mueller R.-W."/>
            <person name="Bruemmer F."/>
            <person name="Labrenz M."/>
            <person name="Spormann A.M."/>
            <person name="Op den Camp H."/>
            <person name="Overmann J."/>
            <person name="Amann R."/>
            <person name="Jetten M.S.M."/>
            <person name="Mascher T."/>
            <person name="Medema M.H."/>
            <person name="Devos D.P."/>
            <person name="Kaster A.-K."/>
            <person name="Ovreas L."/>
            <person name="Rohde M."/>
            <person name="Galperin M.Y."/>
            <person name="Jogler C."/>
        </authorList>
    </citation>
    <scope>NUCLEOTIDE SEQUENCE [LARGE SCALE GENOMIC DNA]</scope>
    <source>
        <strain evidence="2 4">Enr10</strain>
        <strain evidence="3 5">Pan153</strain>
    </source>
</reference>
<accession>A0A518A7B2</accession>